<reference evidence="5 6" key="1">
    <citation type="submission" date="2018-09" db="EMBL/GenBank/DDBJ databases">
        <title>Marinorhizobium profundi gen. nov., sp. nov., isolated from a deep-sea sediment sample from the New Britain Trench and proposal of Marinorhizobiaceae fam. nov. in the order Rhizobiales of the class Alphaproteobacteria.</title>
        <authorList>
            <person name="Cao J."/>
        </authorList>
    </citation>
    <scope>NUCLEOTIDE SEQUENCE [LARGE SCALE GENOMIC DNA]</scope>
    <source>
        <strain evidence="5 6">WS11</strain>
    </source>
</reference>
<dbReference type="FunFam" id="3.40.50.920:FF:000001">
    <property type="entry name" value="Pyruvate dehydrogenase E1 beta subunit"/>
    <property type="match status" value="1"/>
</dbReference>
<dbReference type="RefSeq" id="WP_126007794.1">
    <property type="nucleotide sequence ID" value="NZ_CP032509.1"/>
</dbReference>
<organism evidence="5 6">
    <name type="scientific">Georhizobium profundi</name>
    <dbReference type="NCBI Taxonomy" id="2341112"/>
    <lineage>
        <taxon>Bacteria</taxon>
        <taxon>Pseudomonadati</taxon>
        <taxon>Pseudomonadota</taxon>
        <taxon>Alphaproteobacteria</taxon>
        <taxon>Hyphomicrobiales</taxon>
        <taxon>Rhizobiaceae</taxon>
        <taxon>Georhizobium</taxon>
    </lineage>
</organism>
<keyword evidence="6" id="KW-1185">Reference proteome</keyword>
<comment type="cofactor">
    <cofactor evidence="1">
        <name>thiamine diphosphate</name>
        <dbReference type="ChEBI" id="CHEBI:58937"/>
    </cofactor>
</comment>
<dbReference type="InterPro" id="IPR009014">
    <property type="entry name" value="Transketo_C/PFOR_II"/>
</dbReference>
<dbReference type="PANTHER" id="PTHR43257:SF2">
    <property type="entry name" value="PYRUVATE DEHYDROGENASE E1 COMPONENT SUBUNIT BETA"/>
    <property type="match status" value="1"/>
</dbReference>
<dbReference type="SUPFAM" id="SSF52518">
    <property type="entry name" value="Thiamin diphosphate-binding fold (THDP-binding)"/>
    <property type="match status" value="1"/>
</dbReference>
<evidence type="ECO:0000313" key="6">
    <source>
        <dbReference type="Proteomes" id="UP000268192"/>
    </source>
</evidence>
<evidence type="ECO:0000256" key="1">
    <source>
        <dbReference type="ARBA" id="ARBA00001964"/>
    </source>
</evidence>
<dbReference type="InterPro" id="IPR033248">
    <property type="entry name" value="Transketolase_C"/>
</dbReference>
<proteinExistence type="predicted"/>
<name>A0A3S9B0M4_9HYPH</name>
<dbReference type="AlphaFoldDB" id="A0A3S9B0M4"/>
<dbReference type="SMART" id="SM00861">
    <property type="entry name" value="Transket_pyr"/>
    <property type="match status" value="1"/>
</dbReference>
<dbReference type="KEGG" id="abaw:D5400_03785"/>
<keyword evidence="3" id="KW-0786">Thiamine pyrophosphate</keyword>
<sequence length="328" mass="35046">MPHQKTYAAAFVDALLDSMSDDRMVTLIGSAPLGLGPERHLTEELRHQYPDRVLDPPTAEGGVASVGAGAAMAGARPFVDLLTGSFVYLAWTQIVNEAANGHYMSGGKLQVPVTYHCLEGVRGAGAPQHSQSPHAMLWNAPGVEIVIPSMASDVYGLIRTAIASPNPTMIFSHAKILGIESDVPPSRTPIPFGKADIKRHGRDVTIVALSICVHHALAAAVELAEEGIEAEVIDPRTLVPFDEETILASVKRTGRLVIADEVPQRASAASEIAATIAERGFDYLKAPISRVTRPDTPIPFSPALEQSLIPSARKIAEASRALCMYRNQ</sequence>
<evidence type="ECO:0000259" key="4">
    <source>
        <dbReference type="SMART" id="SM00861"/>
    </source>
</evidence>
<dbReference type="PANTHER" id="PTHR43257">
    <property type="entry name" value="PYRUVATE DEHYDROGENASE E1 COMPONENT BETA SUBUNIT"/>
    <property type="match status" value="1"/>
</dbReference>
<dbReference type="GO" id="GO:0016491">
    <property type="term" value="F:oxidoreductase activity"/>
    <property type="evidence" value="ECO:0007669"/>
    <property type="project" value="UniProtKB-KW"/>
</dbReference>
<dbReference type="Proteomes" id="UP000268192">
    <property type="component" value="Chromosome"/>
</dbReference>
<dbReference type="Gene3D" id="3.40.50.970">
    <property type="match status" value="1"/>
</dbReference>
<dbReference type="OrthoDB" id="9780894at2"/>
<gene>
    <name evidence="5" type="ORF">D5400_03785</name>
</gene>
<evidence type="ECO:0000256" key="3">
    <source>
        <dbReference type="ARBA" id="ARBA00023052"/>
    </source>
</evidence>
<feature type="domain" description="Transketolase-like pyrimidine-binding" evidence="4">
    <location>
        <begin position="5"/>
        <end position="179"/>
    </location>
</feature>
<accession>A0A3S9B0M4</accession>
<dbReference type="InterPro" id="IPR029061">
    <property type="entry name" value="THDP-binding"/>
</dbReference>
<keyword evidence="2" id="KW-0560">Oxidoreductase</keyword>
<evidence type="ECO:0000256" key="2">
    <source>
        <dbReference type="ARBA" id="ARBA00023002"/>
    </source>
</evidence>
<evidence type="ECO:0000313" key="5">
    <source>
        <dbReference type="EMBL" id="AZN70513.1"/>
    </source>
</evidence>
<dbReference type="Pfam" id="PF02779">
    <property type="entry name" value="Transket_pyr"/>
    <property type="match status" value="1"/>
</dbReference>
<protein>
    <submittedName>
        <fullName evidence="5">Alpha-ketoacid dehydrogenase subunit beta</fullName>
    </submittedName>
</protein>
<dbReference type="Gene3D" id="3.40.50.920">
    <property type="match status" value="1"/>
</dbReference>
<dbReference type="Pfam" id="PF02780">
    <property type="entry name" value="Transketolase_C"/>
    <property type="match status" value="1"/>
</dbReference>
<dbReference type="SUPFAM" id="SSF52922">
    <property type="entry name" value="TK C-terminal domain-like"/>
    <property type="match status" value="1"/>
</dbReference>
<dbReference type="InterPro" id="IPR005475">
    <property type="entry name" value="Transketolase-like_Pyr-bd"/>
</dbReference>
<dbReference type="EMBL" id="CP032509">
    <property type="protein sequence ID" value="AZN70513.1"/>
    <property type="molecule type" value="Genomic_DNA"/>
</dbReference>